<dbReference type="AlphaFoldDB" id="A0A9P1DP71"/>
<dbReference type="EMBL" id="CAMXCT020005757">
    <property type="protein sequence ID" value="CAL1166560.1"/>
    <property type="molecule type" value="Genomic_DNA"/>
</dbReference>
<comment type="caution">
    <text evidence="2">The sequence shown here is derived from an EMBL/GenBank/DDBJ whole genome shotgun (WGS) entry which is preliminary data.</text>
</comment>
<evidence type="ECO:0000313" key="4">
    <source>
        <dbReference type="Proteomes" id="UP001152797"/>
    </source>
</evidence>
<evidence type="ECO:0000313" key="3">
    <source>
        <dbReference type="EMBL" id="CAL1166560.1"/>
    </source>
</evidence>
<feature type="region of interest" description="Disordered" evidence="1">
    <location>
        <begin position="401"/>
        <end position="421"/>
    </location>
</feature>
<reference evidence="2" key="1">
    <citation type="submission" date="2022-10" db="EMBL/GenBank/DDBJ databases">
        <authorList>
            <person name="Chen Y."/>
            <person name="Dougan E. K."/>
            <person name="Chan C."/>
            <person name="Rhodes N."/>
            <person name="Thang M."/>
        </authorList>
    </citation>
    <scope>NUCLEOTIDE SEQUENCE</scope>
</reference>
<dbReference type="OrthoDB" id="430011at2759"/>
<dbReference type="EMBL" id="CAMXCT010005757">
    <property type="protein sequence ID" value="CAI4013185.1"/>
    <property type="molecule type" value="Genomic_DNA"/>
</dbReference>
<evidence type="ECO:0000313" key="2">
    <source>
        <dbReference type="EMBL" id="CAI4013185.1"/>
    </source>
</evidence>
<gene>
    <name evidence="2" type="ORF">C1SCF055_LOCUS38181</name>
</gene>
<keyword evidence="4" id="KW-1185">Reference proteome</keyword>
<reference evidence="3" key="2">
    <citation type="submission" date="2024-04" db="EMBL/GenBank/DDBJ databases">
        <authorList>
            <person name="Chen Y."/>
            <person name="Shah S."/>
            <person name="Dougan E. K."/>
            <person name="Thang M."/>
            <person name="Chan C."/>
        </authorList>
    </citation>
    <scope>NUCLEOTIDE SEQUENCE [LARGE SCALE GENOMIC DNA]</scope>
</reference>
<protein>
    <submittedName>
        <fullName evidence="2">Uncharacterized protein</fullName>
    </submittedName>
</protein>
<dbReference type="EMBL" id="CAMXCT030005757">
    <property type="protein sequence ID" value="CAL4800497.1"/>
    <property type="molecule type" value="Genomic_DNA"/>
</dbReference>
<proteinExistence type="predicted"/>
<sequence length="547" mass="61506">RRLHTQAAQLDDAGLQYLGELSFNEQFGAIEELLPGSAPTDAGTLFDELGFQGFLQRCVHRKLQPIAARFTPEELLALGRLSFSEQFRSLDLPGPEAKGTAGRQAYRSSFAQERESLHPSVFGEQGREGFLQHRVHRMLQAQARSFSDAELAKFGGMSFKEQFTFLGVAGPKEQSGEMSNLFGEMGRTGYIQRRIHRRLHDAIQGLADEDVFALGQQSFNEQFRTLGQDENVDLNGNPFGKESRESYIQIHVHRKLHGHVAKMSDEEVFNLGKLGFNEQFRTLSVDATEADEVNFQAGRAGYIQQHIHRRLQSRAAQLSDKDLLDLGKLSFNEQFVVLQTPGPKEEEQQELFGDAGRDGYLQQRIHRMLHNQVANMSDRDLFHLGELSFNEQFTAMGRPGPQQMDAMKSRHPSSTISGASEAGGIPFLRGLTRQDYMQQRIHRKLHGQVAYFSDTELFAVGELSFNEQFDKVEAVTAGKGQLSPGKPSLARTTVSPFGGMDRDTYMQQRVHRKLHSKAMHLSDEDLKQLGSLSFNDQFPTIENMALG</sequence>
<evidence type="ECO:0000256" key="1">
    <source>
        <dbReference type="SAM" id="MobiDB-lite"/>
    </source>
</evidence>
<accession>A0A9P1DP71</accession>
<feature type="non-terminal residue" evidence="2">
    <location>
        <position position="547"/>
    </location>
</feature>
<dbReference type="Proteomes" id="UP001152797">
    <property type="component" value="Unassembled WGS sequence"/>
</dbReference>
<name>A0A9P1DP71_9DINO</name>
<organism evidence="2">
    <name type="scientific">Cladocopium goreaui</name>
    <dbReference type="NCBI Taxonomy" id="2562237"/>
    <lineage>
        <taxon>Eukaryota</taxon>
        <taxon>Sar</taxon>
        <taxon>Alveolata</taxon>
        <taxon>Dinophyceae</taxon>
        <taxon>Suessiales</taxon>
        <taxon>Symbiodiniaceae</taxon>
        <taxon>Cladocopium</taxon>
    </lineage>
</organism>